<keyword evidence="16" id="KW-1185">Reference proteome</keyword>
<proteinExistence type="inferred from homology"/>
<evidence type="ECO:0000256" key="11">
    <source>
        <dbReference type="ARBA" id="ARBA00037877"/>
    </source>
</evidence>
<evidence type="ECO:0000256" key="4">
    <source>
        <dbReference type="ARBA" id="ARBA00022692"/>
    </source>
</evidence>
<keyword evidence="2" id="KW-0813">Transport</keyword>
<evidence type="ECO:0000256" key="8">
    <source>
        <dbReference type="ARBA" id="ARBA00022982"/>
    </source>
</evidence>
<dbReference type="GO" id="GO:0046872">
    <property type="term" value="F:metal ion binding"/>
    <property type="evidence" value="ECO:0007669"/>
    <property type="project" value="UniProtKB-UniRule"/>
</dbReference>
<comment type="similarity">
    <text evidence="12 13">Belongs to the cytochrome b5 family.</text>
</comment>
<protein>
    <submittedName>
        <fullName evidence="15">Cyb5 protein</fullName>
    </submittedName>
</protein>
<evidence type="ECO:0000256" key="3">
    <source>
        <dbReference type="ARBA" id="ARBA00022617"/>
    </source>
</evidence>
<dbReference type="EMBL" id="BTGD01000001">
    <property type="protein sequence ID" value="GMM53899.1"/>
    <property type="molecule type" value="Genomic_DNA"/>
</dbReference>
<dbReference type="FunFam" id="3.10.120.10:FF:000002">
    <property type="entry name" value="Cytochrome b5 type B"/>
    <property type="match status" value="1"/>
</dbReference>
<evidence type="ECO:0000256" key="1">
    <source>
        <dbReference type="ARBA" id="ARBA00004131"/>
    </source>
</evidence>
<keyword evidence="9 13" id="KW-0408">Iron</keyword>
<keyword evidence="4 13" id="KW-0812">Transmembrane</keyword>
<keyword evidence="7" id="KW-0492">Microsome</keyword>
<dbReference type="PANTHER" id="PTHR19359">
    <property type="entry name" value="CYTOCHROME B5"/>
    <property type="match status" value="1"/>
</dbReference>
<evidence type="ECO:0000313" key="16">
    <source>
        <dbReference type="Proteomes" id="UP001377567"/>
    </source>
</evidence>
<keyword evidence="6" id="KW-0256">Endoplasmic reticulum</keyword>
<dbReference type="SUPFAM" id="SSF55856">
    <property type="entry name" value="Cytochrome b5-like heme/steroid binding domain"/>
    <property type="match status" value="1"/>
</dbReference>
<comment type="subcellular location">
    <subcellularLocation>
        <location evidence="1">Endoplasmic reticulum membrane</location>
        <topology evidence="1">Single-pass membrane protein</topology>
        <orientation evidence="1">Cytoplasmic side</orientation>
    </subcellularLocation>
    <subcellularLocation>
        <location evidence="11">Microsome membrane</location>
        <topology evidence="11">Single-pass membrane protein</topology>
        <orientation evidence="11">Cytoplasmic side</orientation>
    </subcellularLocation>
</comment>
<dbReference type="InterPro" id="IPR050668">
    <property type="entry name" value="Cytochrome_b5"/>
</dbReference>
<evidence type="ECO:0000256" key="10">
    <source>
        <dbReference type="ARBA" id="ARBA00023136"/>
    </source>
</evidence>
<dbReference type="PANTHER" id="PTHR19359:SF150">
    <property type="entry name" value="CYTOCHROME B5"/>
    <property type="match status" value="1"/>
</dbReference>
<feature type="transmembrane region" description="Helical" evidence="13">
    <location>
        <begin position="103"/>
        <end position="119"/>
    </location>
</feature>
<dbReference type="GO" id="GO:0020037">
    <property type="term" value="F:heme binding"/>
    <property type="evidence" value="ECO:0007669"/>
    <property type="project" value="UniProtKB-UniRule"/>
</dbReference>
<keyword evidence="8" id="KW-0249">Electron transport</keyword>
<dbReference type="PROSITE" id="PS50255">
    <property type="entry name" value="CYTOCHROME_B5_2"/>
    <property type="match status" value="1"/>
</dbReference>
<keyword evidence="10 13" id="KW-0472">Membrane</keyword>
<dbReference type="SMART" id="SM01117">
    <property type="entry name" value="Cyt-b5"/>
    <property type="match status" value="1"/>
</dbReference>
<keyword evidence="13" id="KW-1133">Transmembrane helix</keyword>
<keyword evidence="5 13" id="KW-0479">Metal-binding</keyword>
<accession>A0AAV5RTL2</accession>
<evidence type="ECO:0000256" key="6">
    <source>
        <dbReference type="ARBA" id="ARBA00022824"/>
    </source>
</evidence>
<organism evidence="15 16">
    <name type="scientific">Maudiozyma humilis</name>
    <name type="common">Sour dough yeast</name>
    <name type="synonym">Kazachstania humilis</name>
    <dbReference type="NCBI Taxonomy" id="51915"/>
    <lineage>
        <taxon>Eukaryota</taxon>
        <taxon>Fungi</taxon>
        <taxon>Dikarya</taxon>
        <taxon>Ascomycota</taxon>
        <taxon>Saccharomycotina</taxon>
        <taxon>Saccharomycetes</taxon>
        <taxon>Saccharomycetales</taxon>
        <taxon>Saccharomycetaceae</taxon>
        <taxon>Maudiozyma</taxon>
    </lineage>
</organism>
<evidence type="ECO:0000313" key="15">
    <source>
        <dbReference type="EMBL" id="GMM53899.1"/>
    </source>
</evidence>
<evidence type="ECO:0000256" key="7">
    <source>
        <dbReference type="ARBA" id="ARBA00022848"/>
    </source>
</evidence>
<dbReference type="GO" id="GO:0005789">
    <property type="term" value="C:endoplasmic reticulum membrane"/>
    <property type="evidence" value="ECO:0007669"/>
    <property type="project" value="UniProtKB-SubCell"/>
</dbReference>
<feature type="domain" description="Cytochrome b5 heme-binding" evidence="14">
    <location>
        <begin position="2"/>
        <end position="78"/>
    </location>
</feature>
<evidence type="ECO:0000256" key="2">
    <source>
        <dbReference type="ARBA" id="ARBA00022448"/>
    </source>
</evidence>
<gene>
    <name evidence="15" type="ORF">DAKH74_005150</name>
</gene>
<evidence type="ECO:0000259" key="14">
    <source>
        <dbReference type="PROSITE" id="PS50255"/>
    </source>
</evidence>
<name>A0AAV5RTL2_MAUHU</name>
<comment type="caution">
    <text evidence="15">The sequence shown here is derived from an EMBL/GenBank/DDBJ whole genome shotgun (WGS) entry which is preliminary data.</text>
</comment>
<dbReference type="InterPro" id="IPR036400">
    <property type="entry name" value="Cyt_B5-like_heme/steroid_sf"/>
</dbReference>
<reference evidence="15 16" key="1">
    <citation type="journal article" date="2023" name="Elife">
        <title>Identification of key yeast species and microbe-microbe interactions impacting larval growth of Drosophila in the wild.</title>
        <authorList>
            <person name="Mure A."/>
            <person name="Sugiura Y."/>
            <person name="Maeda R."/>
            <person name="Honda K."/>
            <person name="Sakurai N."/>
            <person name="Takahashi Y."/>
            <person name="Watada M."/>
            <person name="Katoh T."/>
            <person name="Gotoh A."/>
            <person name="Gotoh Y."/>
            <person name="Taniguchi I."/>
            <person name="Nakamura K."/>
            <person name="Hayashi T."/>
            <person name="Katayama T."/>
            <person name="Uemura T."/>
            <person name="Hattori Y."/>
        </authorList>
    </citation>
    <scope>NUCLEOTIDE SEQUENCE [LARGE SCALE GENOMIC DNA]</scope>
    <source>
        <strain evidence="15 16">KH-74</strain>
    </source>
</reference>
<evidence type="ECO:0000256" key="5">
    <source>
        <dbReference type="ARBA" id="ARBA00022723"/>
    </source>
</evidence>
<dbReference type="InterPro" id="IPR001199">
    <property type="entry name" value="Cyt_B5-like_heme/steroid-bd"/>
</dbReference>
<dbReference type="Pfam" id="PF00173">
    <property type="entry name" value="Cyt-b5"/>
    <property type="match status" value="1"/>
</dbReference>
<evidence type="ECO:0000256" key="12">
    <source>
        <dbReference type="ARBA" id="ARBA00038168"/>
    </source>
</evidence>
<sequence length="121" mass="13530">MSNVYTYQEIAEHNTPKDTWIIIDNKVYDVSKFLDEHPGGDEIIYEQAGRDATEYFLDIGHSDDALKLLKSKCVGTVDTNSTPVVFEKKQEDAKTESQGNGQLAVIVALLCLVVGFYLLNE</sequence>
<dbReference type="Gene3D" id="3.10.120.10">
    <property type="entry name" value="Cytochrome b5-like heme/steroid binding domain"/>
    <property type="match status" value="1"/>
</dbReference>
<dbReference type="AlphaFoldDB" id="A0AAV5RTL2"/>
<dbReference type="InterPro" id="IPR018506">
    <property type="entry name" value="Cyt_B5_heme-BS"/>
</dbReference>
<dbReference type="Proteomes" id="UP001377567">
    <property type="component" value="Unassembled WGS sequence"/>
</dbReference>
<dbReference type="GO" id="GO:0016126">
    <property type="term" value="P:sterol biosynthetic process"/>
    <property type="evidence" value="ECO:0007669"/>
    <property type="project" value="TreeGrafter"/>
</dbReference>
<evidence type="ECO:0000256" key="9">
    <source>
        <dbReference type="ARBA" id="ARBA00023004"/>
    </source>
</evidence>
<evidence type="ECO:0000256" key="13">
    <source>
        <dbReference type="RuleBase" id="RU362121"/>
    </source>
</evidence>
<dbReference type="PROSITE" id="PS00191">
    <property type="entry name" value="CYTOCHROME_B5_1"/>
    <property type="match status" value="1"/>
</dbReference>
<keyword evidence="3 13" id="KW-0349">Heme</keyword>
<dbReference type="PRINTS" id="PR00363">
    <property type="entry name" value="CYTOCHROMEB5"/>
</dbReference>